<reference evidence="2 3" key="1">
    <citation type="journal article" date="2017" name="Curr. Microbiol.">
        <title>Mucilaginibacter ginsenosidivorans sp. nov., Isolated from Soil of Ginseng Field.</title>
        <authorList>
            <person name="Kim M.M."/>
            <person name="Siddiqi M.Z."/>
            <person name="Im W.T."/>
        </authorList>
    </citation>
    <scope>NUCLEOTIDE SEQUENCE [LARGE SCALE GENOMIC DNA]</scope>
    <source>
        <strain evidence="2 3">Gsoil 3017</strain>
    </source>
</reference>
<dbReference type="Proteomes" id="UP000321479">
    <property type="component" value="Chromosome"/>
</dbReference>
<sequence>MKTLNNHIILYDADCPMCKLYTSQFVKSGMLGADGRAPYQQMPEMVCPYVDRQRAVNEIALVNTQTGEVEYGVKSLFKVIGNSFPVFGGLFKLGPFIWLLSKAYGFVSYNRRVIAPSVAGNHTTLDPSFSLKHRIAYLIFTWLMTGFILTHYANLLTAFVPPGNAWREYAICGGQILFQGIVVSFYAPKKRWDYLGNMMTVSFAGALLLIPVILLAHFVYIPPLVYPLYFIVVAGLMLLEHIRRTKLMKLGWLLTISWVIYRILILLIILNLI</sequence>
<evidence type="ECO:0000313" key="2">
    <source>
        <dbReference type="EMBL" id="QEC62081.1"/>
    </source>
</evidence>
<organism evidence="2 3">
    <name type="scientific">Mucilaginibacter ginsenosidivorans</name>
    <dbReference type="NCBI Taxonomy" id="398053"/>
    <lineage>
        <taxon>Bacteria</taxon>
        <taxon>Pseudomonadati</taxon>
        <taxon>Bacteroidota</taxon>
        <taxon>Sphingobacteriia</taxon>
        <taxon>Sphingobacteriales</taxon>
        <taxon>Sphingobacteriaceae</taxon>
        <taxon>Mucilaginibacter</taxon>
    </lineage>
</organism>
<proteinExistence type="predicted"/>
<keyword evidence="1" id="KW-1133">Transmembrane helix</keyword>
<dbReference type="RefSeq" id="WP_147030658.1">
    <property type="nucleotide sequence ID" value="NZ_CP042436.1"/>
</dbReference>
<name>A0A5B8UUS4_9SPHI</name>
<dbReference type="EMBL" id="CP042436">
    <property type="protein sequence ID" value="QEC62081.1"/>
    <property type="molecule type" value="Genomic_DNA"/>
</dbReference>
<feature type="transmembrane region" description="Helical" evidence="1">
    <location>
        <begin position="220"/>
        <end position="239"/>
    </location>
</feature>
<accession>A0A5B8UUS4</accession>
<feature type="transmembrane region" description="Helical" evidence="1">
    <location>
        <begin position="166"/>
        <end position="187"/>
    </location>
</feature>
<dbReference type="AlphaFoldDB" id="A0A5B8UUS4"/>
<evidence type="ECO:0000313" key="3">
    <source>
        <dbReference type="Proteomes" id="UP000321479"/>
    </source>
</evidence>
<evidence type="ECO:0000256" key="1">
    <source>
        <dbReference type="SAM" id="Phobius"/>
    </source>
</evidence>
<feature type="transmembrane region" description="Helical" evidence="1">
    <location>
        <begin position="251"/>
        <end position="272"/>
    </location>
</feature>
<keyword evidence="1" id="KW-0812">Transmembrane</keyword>
<dbReference type="OrthoDB" id="671850at2"/>
<feature type="transmembrane region" description="Helical" evidence="1">
    <location>
        <begin position="194"/>
        <end position="214"/>
    </location>
</feature>
<gene>
    <name evidence="2" type="ORF">FRZ54_05595</name>
</gene>
<protein>
    <submittedName>
        <fullName evidence="2">DUF393 domain-containing protein</fullName>
    </submittedName>
</protein>
<keyword evidence="1" id="KW-0472">Membrane</keyword>
<feature type="transmembrane region" description="Helical" evidence="1">
    <location>
        <begin position="135"/>
        <end position="154"/>
    </location>
</feature>
<dbReference type="KEGG" id="mgin:FRZ54_05595"/>
<keyword evidence="3" id="KW-1185">Reference proteome</keyword>